<dbReference type="EMBL" id="JARBHB010000015">
    <property type="protein sequence ID" value="KAJ8867690.1"/>
    <property type="molecule type" value="Genomic_DNA"/>
</dbReference>
<dbReference type="Proteomes" id="UP001159363">
    <property type="component" value="Chromosome 14"/>
</dbReference>
<sequence>MYWNDASHQEPYKRPACNAWFKLDVIIRFYGRVLSMRRVDSLVKATGNMSYRSCIELWNEPRNPQLYHWSAGFLVDLPFPPAFFSVLLHTDLTSPPSAIKTIEEPPITPGHLSGPYQIESQRQCFFWSGVDANTGAARARSDSVPSAGLRRNTNVTLALWLLGKNTEPAARTCQAPRGWLQSIVAGACLTSAPSPRRRSSLSSFHTMQDALRARFLSQLASPCTRKIGPALSPHFVQDVPCTQLVQEILVCKVGISHKFGTHLAACETCLSVRGFLPGVYQCGQLPYICQAGKLIVKIPLPPPLNSHPTILSGDRGADSGCSRFVRCPSRVRLPARSLPKFPIWESCRAMSLFDGFSRGSSATPAPSVPALLYARLVSPSSGFTLISRPNLSTLFHFIRPQKTMKYSRKLYVNYTQREYSSCSELFPPHSMHVLQRRSMWRSTSLMANVFFNLKFFSCIHRSVVHQCFYVAQSSSVVILGDTVCVVAVPRERVPHIFCAASRIRSFPASPALCLLFTVSESRAIGSLPGIGHELVESSFLSLGSRSCSLLEARGVSSCVPDYGRRCLASFTPAHCLSTTSFVCCAAFYFVNAYPRNSTL</sequence>
<name>A0ABQ9G5G0_9NEOP</name>
<proteinExistence type="predicted"/>
<comment type="caution">
    <text evidence="1">The sequence shown here is derived from an EMBL/GenBank/DDBJ whole genome shotgun (WGS) entry which is preliminary data.</text>
</comment>
<evidence type="ECO:0000313" key="2">
    <source>
        <dbReference type="Proteomes" id="UP001159363"/>
    </source>
</evidence>
<gene>
    <name evidence="1" type="ORF">PR048_031493</name>
</gene>
<reference evidence="1 2" key="1">
    <citation type="submission" date="2023-02" db="EMBL/GenBank/DDBJ databases">
        <title>LHISI_Scaffold_Assembly.</title>
        <authorList>
            <person name="Stuart O.P."/>
            <person name="Cleave R."/>
            <person name="Magrath M.J.L."/>
            <person name="Mikheyev A.S."/>
        </authorList>
    </citation>
    <scope>NUCLEOTIDE SEQUENCE [LARGE SCALE GENOMIC DNA]</scope>
    <source>
        <strain evidence="1">Daus_M_001</strain>
        <tissue evidence="1">Leg muscle</tissue>
    </source>
</reference>
<protein>
    <submittedName>
        <fullName evidence="1">Uncharacterized protein</fullName>
    </submittedName>
</protein>
<accession>A0ABQ9G5G0</accession>
<keyword evidence="2" id="KW-1185">Reference proteome</keyword>
<organism evidence="1 2">
    <name type="scientific">Dryococelus australis</name>
    <dbReference type="NCBI Taxonomy" id="614101"/>
    <lineage>
        <taxon>Eukaryota</taxon>
        <taxon>Metazoa</taxon>
        <taxon>Ecdysozoa</taxon>
        <taxon>Arthropoda</taxon>
        <taxon>Hexapoda</taxon>
        <taxon>Insecta</taxon>
        <taxon>Pterygota</taxon>
        <taxon>Neoptera</taxon>
        <taxon>Polyneoptera</taxon>
        <taxon>Phasmatodea</taxon>
        <taxon>Verophasmatodea</taxon>
        <taxon>Anareolatae</taxon>
        <taxon>Phasmatidae</taxon>
        <taxon>Eurycanthinae</taxon>
        <taxon>Dryococelus</taxon>
    </lineage>
</organism>
<evidence type="ECO:0000313" key="1">
    <source>
        <dbReference type="EMBL" id="KAJ8867690.1"/>
    </source>
</evidence>